<proteinExistence type="predicted"/>
<dbReference type="OMA" id="TMQEGEA"/>
<feature type="compositionally biased region" description="Basic and acidic residues" evidence="1">
    <location>
        <begin position="166"/>
        <end position="194"/>
    </location>
</feature>
<dbReference type="PANTHER" id="PTHR35103:SF1">
    <property type="entry name" value="OS06G0115700 PROTEIN"/>
    <property type="match status" value="1"/>
</dbReference>
<sequence>MMTPVKKSSAIRPVEFYGNSLPRPRFFDNPKFNSHRVDPPLSVLDPLLSWAREAHWSMGGLNFRRLRLQGRIEGNVDKLRAQLEKSTPAKLESGDSDKKKKRSDYDYDYDSPPAAPVAVKRRRYIDLNADDDDEEIGSEDEGVARIRRKLSDDFDRVAGESKIEVVKAGKKSIESGSEGKRLKEKKTQKVEETSSPRTSPRLAKPSSR</sequence>
<evidence type="ECO:0000313" key="2">
    <source>
        <dbReference type="EnsemblPlants" id="Bo8g054240.1"/>
    </source>
</evidence>
<dbReference type="RefSeq" id="XP_013602474.1">
    <property type="nucleotide sequence ID" value="XM_013747020.1"/>
</dbReference>
<dbReference type="eggNOG" id="ENOG502S0G4">
    <property type="taxonomic scope" value="Eukaryota"/>
</dbReference>
<dbReference type="Gramene" id="Bo8g054240.1">
    <property type="protein sequence ID" value="Bo8g054240.1"/>
    <property type="gene ID" value="Bo8g054240"/>
</dbReference>
<dbReference type="EnsemblPlants" id="Bo8g054240.1">
    <property type="protein sequence ID" value="Bo8g054240.1"/>
    <property type="gene ID" value="Bo8g054240"/>
</dbReference>
<dbReference type="STRING" id="109376.A0A0D3DNA3"/>
<evidence type="ECO:0000256" key="1">
    <source>
        <dbReference type="SAM" id="MobiDB-lite"/>
    </source>
</evidence>
<evidence type="ECO:0000313" key="3">
    <source>
        <dbReference type="Proteomes" id="UP000032141"/>
    </source>
</evidence>
<keyword evidence="3" id="KW-1185">Reference proteome</keyword>
<feature type="region of interest" description="Disordered" evidence="1">
    <location>
        <begin position="166"/>
        <end position="208"/>
    </location>
</feature>
<reference evidence="2" key="2">
    <citation type="submission" date="2015-03" db="UniProtKB">
        <authorList>
            <consortium name="EnsemblPlants"/>
        </authorList>
    </citation>
    <scope>IDENTIFICATION</scope>
</reference>
<protein>
    <submittedName>
        <fullName evidence="2">Uncharacterized protein</fullName>
    </submittedName>
</protein>
<feature type="region of interest" description="Disordered" evidence="1">
    <location>
        <begin position="83"/>
        <end position="114"/>
    </location>
</feature>
<dbReference type="GeneID" id="106309877"/>
<dbReference type="OrthoDB" id="1723663at2759"/>
<dbReference type="KEGG" id="boe:106309877"/>
<organism evidence="2 3">
    <name type="scientific">Brassica oleracea var. oleracea</name>
    <dbReference type="NCBI Taxonomy" id="109376"/>
    <lineage>
        <taxon>Eukaryota</taxon>
        <taxon>Viridiplantae</taxon>
        <taxon>Streptophyta</taxon>
        <taxon>Embryophyta</taxon>
        <taxon>Tracheophyta</taxon>
        <taxon>Spermatophyta</taxon>
        <taxon>Magnoliopsida</taxon>
        <taxon>eudicotyledons</taxon>
        <taxon>Gunneridae</taxon>
        <taxon>Pentapetalae</taxon>
        <taxon>rosids</taxon>
        <taxon>malvids</taxon>
        <taxon>Brassicales</taxon>
        <taxon>Brassicaceae</taxon>
        <taxon>Brassiceae</taxon>
        <taxon>Brassica</taxon>
    </lineage>
</organism>
<dbReference type="PANTHER" id="PTHR35103">
    <property type="entry name" value="OS06G0115700 PROTEIN"/>
    <property type="match status" value="1"/>
</dbReference>
<dbReference type="Proteomes" id="UP000032141">
    <property type="component" value="Chromosome C8"/>
</dbReference>
<dbReference type="AlphaFoldDB" id="A0A0D3DNA3"/>
<name>A0A0D3DNA3_BRAOL</name>
<accession>A0A0D3DNA3</accession>
<dbReference type="HOGENOM" id="CLU_064608_0_0_1"/>
<reference evidence="2 3" key="1">
    <citation type="journal article" date="2014" name="Genome Biol.">
        <title>Transcriptome and methylome profiling reveals relics of genome dominance in the mesopolyploid Brassica oleracea.</title>
        <authorList>
            <person name="Parkin I.A."/>
            <person name="Koh C."/>
            <person name="Tang H."/>
            <person name="Robinson S.J."/>
            <person name="Kagale S."/>
            <person name="Clarke W.E."/>
            <person name="Town C.D."/>
            <person name="Nixon J."/>
            <person name="Krishnakumar V."/>
            <person name="Bidwell S.L."/>
            <person name="Denoeud F."/>
            <person name="Belcram H."/>
            <person name="Links M.G."/>
            <person name="Just J."/>
            <person name="Clarke C."/>
            <person name="Bender T."/>
            <person name="Huebert T."/>
            <person name="Mason A.S."/>
            <person name="Pires J.C."/>
            <person name="Barker G."/>
            <person name="Moore J."/>
            <person name="Walley P.G."/>
            <person name="Manoli S."/>
            <person name="Batley J."/>
            <person name="Edwards D."/>
            <person name="Nelson M.N."/>
            <person name="Wang X."/>
            <person name="Paterson A.H."/>
            <person name="King G."/>
            <person name="Bancroft I."/>
            <person name="Chalhoub B."/>
            <person name="Sharpe A.G."/>
        </authorList>
    </citation>
    <scope>NUCLEOTIDE SEQUENCE</scope>
    <source>
        <strain evidence="2 3">cv. TO1000</strain>
    </source>
</reference>